<evidence type="ECO:0000256" key="7">
    <source>
        <dbReference type="SAM" id="Phobius"/>
    </source>
</evidence>
<keyword evidence="4 7" id="KW-0812">Transmembrane</keyword>
<feature type="transmembrane region" description="Helical" evidence="7">
    <location>
        <begin position="182"/>
        <end position="205"/>
    </location>
</feature>
<dbReference type="PANTHER" id="PTHR30252">
    <property type="entry name" value="INNER MEMBRANE PEPTIDE TRANSPORTER"/>
    <property type="match status" value="1"/>
</dbReference>
<feature type="transmembrane region" description="Helical" evidence="7">
    <location>
        <begin position="6"/>
        <end position="22"/>
    </location>
</feature>
<dbReference type="GO" id="GO:0005886">
    <property type="term" value="C:plasma membrane"/>
    <property type="evidence" value="ECO:0007669"/>
    <property type="project" value="UniProtKB-SubCell"/>
</dbReference>
<feature type="domain" description="CstA N-terminal" evidence="8">
    <location>
        <begin position="151"/>
        <end position="295"/>
    </location>
</feature>
<dbReference type="AlphaFoldDB" id="F8NAB5"/>
<feature type="transmembrane region" description="Helical" evidence="7">
    <location>
        <begin position="275"/>
        <end position="299"/>
    </location>
</feature>
<proteinExistence type="inferred from homology"/>
<feature type="transmembrane region" description="Helical" evidence="7">
    <location>
        <begin position="81"/>
        <end position="103"/>
    </location>
</feature>
<accession>F8NAB5</accession>
<dbReference type="RefSeq" id="WP_007574061.1">
    <property type="nucleotide sequence ID" value="NZ_BPTS01000001.1"/>
</dbReference>
<reference evidence="10" key="1">
    <citation type="journal article" date="2011" name="Stand. Genomic Sci.">
        <title>Non-contiguous finished genome sequence of the opportunistic oral pathogen Prevotella multisaccharivorax type strain (PPPA20).</title>
        <authorList>
            <person name="Pati A."/>
            <person name="Gronow S."/>
            <person name="Lu M."/>
            <person name="Lapidus A."/>
            <person name="Nolan M."/>
            <person name="Lucas S."/>
            <person name="Hammon N."/>
            <person name="Deshpande S."/>
            <person name="Cheng J.F."/>
            <person name="Tapia R."/>
            <person name="Han C."/>
            <person name="Goodwin L."/>
            <person name="Pitluck S."/>
            <person name="Liolios K."/>
            <person name="Pagani I."/>
            <person name="Mavromatis K."/>
            <person name="Mikhailova N."/>
            <person name="Huntemann M."/>
            <person name="Chen A."/>
            <person name="Palaniappan K."/>
            <person name="Land M."/>
            <person name="Hauser L."/>
            <person name="Detter J.C."/>
            <person name="Brambilla E.M."/>
            <person name="Rohde M."/>
            <person name="Goker M."/>
            <person name="Woyke T."/>
            <person name="Bristow J."/>
            <person name="Eisen J.A."/>
            <person name="Markowitz V."/>
            <person name="Hugenholtz P."/>
            <person name="Kyrpides N.C."/>
            <person name="Klenk H.P."/>
            <person name="Ivanova N."/>
        </authorList>
    </citation>
    <scope>NUCLEOTIDE SEQUENCE [LARGE SCALE GENOMIC DNA]</scope>
    <source>
        <strain evidence="10">DSM 17128</strain>
    </source>
</reference>
<organism evidence="9 10">
    <name type="scientific">Hallella multisaccharivorax DSM 17128</name>
    <dbReference type="NCBI Taxonomy" id="688246"/>
    <lineage>
        <taxon>Bacteria</taxon>
        <taxon>Pseudomonadati</taxon>
        <taxon>Bacteroidota</taxon>
        <taxon>Bacteroidia</taxon>
        <taxon>Bacteroidales</taxon>
        <taxon>Prevotellaceae</taxon>
        <taxon>Hallella</taxon>
    </lineage>
</organism>
<dbReference type="STRING" id="688246.Premu_1349"/>
<feature type="transmembrane region" description="Helical" evidence="7">
    <location>
        <begin position="57"/>
        <end position="75"/>
    </location>
</feature>
<dbReference type="OrthoDB" id="9761224at2"/>
<feature type="transmembrane region" description="Helical" evidence="7">
    <location>
        <begin position="156"/>
        <end position="175"/>
    </location>
</feature>
<feature type="transmembrane region" description="Helical" evidence="7">
    <location>
        <begin position="419"/>
        <end position="440"/>
    </location>
</feature>
<feature type="transmembrane region" description="Helical" evidence="7">
    <location>
        <begin position="476"/>
        <end position="498"/>
    </location>
</feature>
<dbReference type="InterPro" id="IPR003706">
    <property type="entry name" value="CstA_N"/>
</dbReference>
<dbReference type="PANTHER" id="PTHR30252:SF4">
    <property type="entry name" value="CARBON STARVATION"/>
    <property type="match status" value="1"/>
</dbReference>
<feature type="domain" description="CstA N-terminal" evidence="8">
    <location>
        <begin position="4"/>
        <end position="146"/>
    </location>
</feature>
<keyword evidence="3" id="KW-1003">Cell membrane</keyword>
<dbReference type="eggNOG" id="COG1966">
    <property type="taxonomic scope" value="Bacteria"/>
</dbReference>
<feature type="transmembrane region" description="Helical" evidence="7">
    <location>
        <begin position="237"/>
        <end position="254"/>
    </location>
</feature>
<gene>
    <name evidence="9" type="ORF">Premu_1349</name>
</gene>
<feature type="transmembrane region" description="Helical" evidence="7">
    <location>
        <begin position="389"/>
        <end position="407"/>
    </location>
</feature>
<dbReference type="GO" id="GO:0009267">
    <property type="term" value="P:cellular response to starvation"/>
    <property type="evidence" value="ECO:0007669"/>
    <property type="project" value="InterPro"/>
</dbReference>
<keyword evidence="5 7" id="KW-1133">Transmembrane helix</keyword>
<evidence type="ECO:0000256" key="5">
    <source>
        <dbReference type="ARBA" id="ARBA00022989"/>
    </source>
</evidence>
<evidence type="ECO:0000313" key="10">
    <source>
        <dbReference type="Proteomes" id="UP000002772"/>
    </source>
</evidence>
<dbReference type="HOGENOM" id="CLU_010531_3_1_10"/>
<name>F8NAB5_9BACT</name>
<feature type="domain" description="CstA N-terminal" evidence="8">
    <location>
        <begin position="334"/>
        <end position="460"/>
    </location>
</feature>
<evidence type="ECO:0000313" key="9">
    <source>
        <dbReference type="EMBL" id="EGN56778.1"/>
    </source>
</evidence>
<protein>
    <submittedName>
        <fullName evidence="9">Carbon starvation protein CstA</fullName>
    </submittedName>
</protein>
<keyword evidence="10" id="KW-1185">Reference proteome</keyword>
<evidence type="ECO:0000256" key="2">
    <source>
        <dbReference type="ARBA" id="ARBA00007755"/>
    </source>
</evidence>
<comment type="similarity">
    <text evidence="2">Belongs to the peptide transporter carbon starvation (CstA) (TC 2.A.114) family.</text>
</comment>
<sequence>MISFTIALIALILGYLIYGKFVERVFQPDNRPTPAVVNSDGVDYIAMPTWKVFMIQFLNIAGTGPIFGAIMGAWYGPVAYVWIVFGCIFAGAVHDYFSGMLSVRHKGANLPELVGDYLGKRTKGVMLVFSVFLLMMVGVVFVYSPALVLKDLGWTTFGWVCAIFAYYVLATLLPIDKIIGKLYPIFAFAMLFMAIALVICLYVKLPALPEVWSNLDASNLNRPQSLLGTQSYLAKNPLFPCLFLTIACGAISGFHGTQSPLMARCLNSEKLGRPVFYGAMITEGIVALIWATVSIYFFYYSGWRQVVDTNSIHAFLEQTNGGKALIQYFTAPNVVEKVCTGWLGIFGGVLAIFGVVAAPITSGDTAFRSARLIIADALHLSQRSIHKRLLVAIPMFCAALALLAWQMANPDGFNTIWQWFGWSNQTLAVFTLWTITVYLVQRKKPFIISLIPALFMTVVCSTFLFISPMAAGLSKTVSYCCSVLSLVIAGIWFFRWYLRQSKLQITHK</sequence>
<feature type="transmembrane region" description="Helical" evidence="7">
    <location>
        <begin position="342"/>
        <end position="361"/>
    </location>
</feature>
<comment type="subcellular location">
    <subcellularLocation>
        <location evidence="1">Cell membrane</location>
        <topology evidence="1">Multi-pass membrane protein</topology>
    </subcellularLocation>
</comment>
<keyword evidence="6 7" id="KW-0472">Membrane</keyword>
<evidence type="ECO:0000256" key="4">
    <source>
        <dbReference type="ARBA" id="ARBA00022692"/>
    </source>
</evidence>
<feature type="transmembrane region" description="Helical" evidence="7">
    <location>
        <begin position="447"/>
        <end position="470"/>
    </location>
</feature>
<evidence type="ECO:0000256" key="6">
    <source>
        <dbReference type="ARBA" id="ARBA00023136"/>
    </source>
</evidence>
<dbReference type="Pfam" id="PF02554">
    <property type="entry name" value="CstA"/>
    <property type="match status" value="3"/>
</dbReference>
<dbReference type="Proteomes" id="UP000002772">
    <property type="component" value="Unassembled WGS sequence"/>
</dbReference>
<evidence type="ECO:0000259" key="8">
    <source>
        <dbReference type="Pfam" id="PF02554"/>
    </source>
</evidence>
<feature type="transmembrane region" description="Helical" evidence="7">
    <location>
        <begin position="124"/>
        <end position="144"/>
    </location>
</feature>
<evidence type="ECO:0000256" key="1">
    <source>
        <dbReference type="ARBA" id="ARBA00004651"/>
    </source>
</evidence>
<evidence type="ECO:0000256" key="3">
    <source>
        <dbReference type="ARBA" id="ARBA00022475"/>
    </source>
</evidence>
<dbReference type="EMBL" id="GL945017">
    <property type="protein sequence ID" value="EGN56778.1"/>
    <property type="molecule type" value="Genomic_DNA"/>
</dbReference>
<dbReference type="InterPro" id="IPR051605">
    <property type="entry name" value="CstA"/>
</dbReference>